<keyword evidence="1" id="KW-1133">Transmembrane helix</keyword>
<proteinExistence type="predicted"/>
<feature type="transmembrane region" description="Helical" evidence="1">
    <location>
        <begin position="20"/>
        <end position="44"/>
    </location>
</feature>
<name>A0A934RQP2_9BACT</name>
<sequence length="105" mass="11579">MYHEDESQPLPPDPKLDAFLRILVGAVILLGGGFLLLEFVHWLAHGGLRPFLVGAAFTVVFFYLLILWSRVLSAGGRALKQRPSLYAFLGLLTAIGLLVQHFYAG</sequence>
<protein>
    <submittedName>
        <fullName evidence="2">Uncharacterized protein</fullName>
    </submittedName>
</protein>
<accession>A0A934RQP2</accession>
<evidence type="ECO:0000313" key="2">
    <source>
        <dbReference type="EMBL" id="MBK1832776.1"/>
    </source>
</evidence>
<feature type="transmembrane region" description="Helical" evidence="1">
    <location>
        <begin position="50"/>
        <end position="72"/>
    </location>
</feature>
<dbReference type="AlphaFoldDB" id="A0A934RQP2"/>
<dbReference type="Proteomes" id="UP000604083">
    <property type="component" value="Unassembled WGS sequence"/>
</dbReference>
<keyword evidence="1" id="KW-0812">Transmembrane</keyword>
<dbReference type="EMBL" id="JAENIO010000003">
    <property type="protein sequence ID" value="MBK1832776.1"/>
    <property type="molecule type" value="Genomic_DNA"/>
</dbReference>
<dbReference type="RefSeq" id="WP_200390212.1">
    <property type="nucleotide sequence ID" value="NZ_JAENIO010000003.1"/>
</dbReference>
<keyword evidence="1" id="KW-0472">Membrane</keyword>
<keyword evidence="3" id="KW-1185">Reference proteome</keyword>
<feature type="transmembrane region" description="Helical" evidence="1">
    <location>
        <begin position="84"/>
        <end position="103"/>
    </location>
</feature>
<gene>
    <name evidence="2" type="ORF">JIN78_01780</name>
</gene>
<organism evidence="2 3">
    <name type="scientific">Roseibacillus ishigakijimensis</name>
    <dbReference type="NCBI Taxonomy" id="454146"/>
    <lineage>
        <taxon>Bacteria</taxon>
        <taxon>Pseudomonadati</taxon>
        <taxon>Verrucomicrobiota</taxon>
        <taxon>Verrucomicrobiia</taxon>
        <taxon>Verrucomicrobiales</taxon>
        <taxon>Verrucomicrobiaceae</taxon>
        <taxon>Roseibacillus</taxon>
    </lineage>
</organism>
<evidence type="ECO:0000256" key="1">
    <source>
        <dbReference type="SAM" id="Phobius"/>
    </source>
</evidence>
<comment type="caution">
    <text evidence="2">The sequence shown here is derived from an EMBL/GenBank/DDBJ whole genome shotgun (WGS) entry which is preliminary data.</text>
</comment>
<evidence type="ECO:0000313" key="3">
    <source>
        <dbReference type="Proteomes" id="UP000604083"/>
    </source>
</evidence>
<reference evidence="2" key="1">
    <citation type="submission" date="2021-01" db="EMBL/GenBank/DDBJ databases">
        <title>Modified the classification status of verrucomicrobia.</title>
        <authorList>
            <person name="Feng X."/>
        </authorList>
    </citation>
    <scope>NUCLEOTIDE SEQUENCE</scope>
    <source>
        <strain evidence="2">KCTC 12986</strain>
    </source>
</reference>